<proteinExistence type="predicted"/>
<dbReference type="SUPFAM" id="SSF53474">
    <property type="entry name" value="alpha/beta-Hydrolases"/>
    <property type="match status" value="1"/>
</dbReference>
<dbReference type="Gene3D" id="3.40.50.1820">
    <property type="entry name" value="alpha/beta hydrolase"/>
    <property type="match status" value="1"/>
</dbReference>
<keyword evidence="1" id="KW-0732">Signal</keyword>
<keyword evidence="2" id="KW-0378">Hydrolase</keyword>
<dbReference type="EMBL" id="OCMF01000002">
    <property type="protein sequence ID" value="SOC80129.1"/>
    <property type="molecule type" value="Genomic_DNA"/>
</dbReference>
<dbReference type="GO" id="GO:0016787">
    <property type="term" value="F:hydrolase activity"/>
    <property type="evidence" value="ECO:0007669"/>
    <property type="project" value="UniProtKB-KW"/>
</dbReference>
<gene>
    <name evidence="2" type="ORF">SAMN06296241_1674</name>
</gene>
<protein>
    <submittedName>
        <fullName evidence="2">Predicted hydrolase of the alpha/beta superfamily</fullName>
    </submittedName>
</protein>
<dbReference type="AlphaFoldDB" id="A0A285X6U4"/>
<sequence length="274" mass="30561">MPLKTVIFVLLFLASSPLSFGQSSASSRVKIFDIAAPQLDTVRTIRMYLPLGYENTDEKYPVLYMHDAQNVFDTATAFSGEWEVDEFLDSQKGQKVIVVGIDHGNEKRIAELTPFPHEKYGGGEAAAYVDFIRETLKPHVDATYRTLTAAENTAVIGSSLGGLVSFYAALKYPEVFGMAGVFSPSFWFSEEIYGFAEASEISKGVRFYFLGGTSEDETLVSNIQKMEELLLKKGLSEENIFVKIVEGGDHNEAFWRSEFPEAFQWLFSEKATGK</sequence>
<dbReference type="PANTHER" id="PTHR48098:SF6">
    <property type="entry name" value="FERRI-BACILLIBACTIN ESTERASE BESA"/>
    <property type="match status" value="1"/>
</dbReference>
<dbReference type="InterPro" id="IPR000801">
    <property type="entry name" value="Esterase-like"/>
</dbReference>
<feature type="chain" id="PRO_5013398132" evidence="1">
    <location>
        <begin position="22"/>
        <end position="274"/>
    </location>
</feature>
<dbReference type="InterPro" id="IPR029058">
    <property type="entry name" value="AB_hydrolase_fold"/>
</dbReference>
<dbReference type="OrthoDB" id="9784036at2"/>
<name>A0A285X6U4_9FLAO</name>
<dbReference type="PANTHER" id="PTHR48098">
    <property type="entry name" value="ENTEROCHELIN ESTERASE-RELATED"/>
    <property type="match status" value="1"/>
</dbReference>
<dbReference type="InterPro" id="IPR050583">
    <property type="entry name" value="Mycobacterial_A85_antigen"/>
</dbReference>
<evidence type="ECO:0000313" key="2">
    <source>
        <dbReference type="EMBL" id="SOC80129.1"/>
    </source>
</evidence>
<reference evidence="3" key="1">
    <citation type="submission" date="2017-09" db="EMBL/GenBank/DDBJ databases">
        <authorList>
            <person name="Varghese N."/>
            <person name="Submissions S."/>
        </authorList>
    </citation>
    <scope>NUCLEOTIDE SEQUENCE [LARGE SCALE GENOMIC DNA]</scope>
    <source>
        <strain evidence="3">CGMCC 1.12641</strain>
    </source>
</reference>
<dbReference type="Proteomes" id="UP000219193">
    <property type="component" value="Unassembled WGS sequence"/>
</dbReference>
<keyword evidence="3" id="KW-1185">Reference proteome</keyword>
<evidence type="ECO:0000313" key="3">
    <source>
        <dbReference type="Proteomes" id="UP000219193"/>
    </source>
</evidence>
<accession>A0A285X6U4</accession>
<feature type="signal peptide" evidence="1">
    <location>
        <begin position="1"/>
        <end position="21"/>
    </location>
</feature>
<dbReference type="RefSeq" id="WP_097055923.1">
    <property type="nucleotide sequence ID" value="NZ_OCMF01000002.1"/>
</dbReference>
<dbReference type="Pfam" id="PF00756">
    <property type="entry name" value="Esterase"/>
    <property type="match status" value="1"/>
</dbReference>
<evidence type="ECO:0000256" key="1">
    <source>
        <dbReference type="SAM" id="SignalP"/>
    </source>
</evidence>
<organism evidence="2 3">
    <name type="scientific">Salinimicrobium sediminis</name>
    <dbReference type="NCBI Taxonomy" id="1343891"/>
    <lineage>
        <taxon>Bacteria</taxon>
        <taxon>Pseudomonadati</taxon>
        <taxon>Bacteroidota</taxon>
        <taxon>Flavobacteriia</taxon>
        <taxon>Flavobacteriales</taxon>
        <taxon>Flavobacteriaceae</taxon>
        <taxon>Salinimicrobium</taxon>
    </lineage>
</organism>